<accession>A0A0C5VSQ4</accession>
<dbReference type="HOGENOM" id="CLU_3270814_0_0_6"/>
<evidence type="ECO:0000313" key="1">
    <source>
        <dbReference type="EMBL" id="AJQ97707.1"/>
    </source>
</evidence>
<sequence>MSVTQVIIQALLFLFLFLKVLAMVDDSHTEQQRYIGLFPDR</sequence>
<name>A0A0C5VSQ4_9GAMM</name>
<protein>
    <submittedName>
        <fullName evidence="1">Uncharacterized protein</fullName>
    </submittedName>
</protein>
<dbReference type="EMBL" id="CP007142">
    <property type="protein sequence ID" value="AJQ97707.1"/>
    <property type="molecule type" value="Genomic_DNA"/>
</dbReference>
<dbReference type="KEGG" id="gsn:YC6258_05679"/>
<organism evidence="1 2">
    <name type="scientific">Gynuella sunshinyii YC6258</name>
    <dbReference type="NCBI Taxonomy" id="1445510"/>
    <lineage>
        <taxon>Bacteria</taxon>
        <taxon>Pseudomonadati</taxon>
        <taxon>Pseudomonadota</taxon>
        <taxon>Gammaproteobacteria</taxon>
        <taxon>Oceanospirillales</taxon>
        <taxon>Saccharospirillaceae</taxon>
        <taxon>Gynuella</taxon>
    </lineage>
</organism>
<gene>
    <name evidence="1" type="ORF">YC6258_05679</name>
</gene>
<dbReference type="AlphaFoldDB" id="A0A0C5VSQ4"/>
<reference evidence="1 2" key="1">
    <citation type="submission" date="2014-01" db="EMBL/GenBank/DDBJ databases">
        <title>Full genme sequencing of cellulolytic bacterium Gynuella sunshinyii YC6258T gen. nov., sp. nov.</title>
        <authorList>
            <person name="Khan H."/>
            <person name="Chung E.J."/>
            <person name="Chung Y.R."/>
        </authorList>
    </citation>
    <scope>NUCLEOTIDE SEQUENCE [LARGE SCALE GENOMIC DNA]</scope>
    <source>
        <strain evidence="1 2">YC6258</strain>
    </source>
</reference>
<proteinExistence type="predicted"/>
<dbReference type="Proteomes" id="UP000032266">
    <property type="component" value="Chromosome"/>
</dbReference>
<evidence type="ECO:0000313" key="2">
    <source>
        <dbReference type="Proteomes" id="UP000032266"/>
    </source>
</evidence>
<keyword evidence="2" id="KW-1185">Reference proteome</keyword>